<name>D8RE19_SELML</name>
<dbReference type="OMA" id="IAWFEKD"/>
<dbReference type="eggNOG" id="ENOG502S1KV">
    <property type="taxonomic scope" value="Eukaryota"/>
</dbReference>
<sequence length="80" mass="8840">NNPETFLSAEEAGLIEMSGLGIHERFLARLTVSSLNLLKVIAKQEGRSMESLNAGIICDWFVKDKAKGMESATLKWGEEE</sequence>
<dbReference type="OrthoDB" id="2020083at2759"/>
<dbReference type="InParanoid" id="D8RE19"/>
<organism evidence="2">
    <name type="scientific">Selaginella moellendorffii</name>
    <name type="common">Spikemoss</name>
    <dbReference type="NCBI Taxonomy" id="88036"/>
    <lineage>
        <taxon>Eukaryota</taxon>
        <taxon>Viridiplantae</taxon>
        <taxon>Streptophyta</taxon>
        <taxon>Embryophyta</taxon>
        <taxon>Tracheophyta</taxon>
        <taxon>Lycopodiopsida</taxon>
        <taxon>Selaginellales</taxon>
        <taxon>Selaginellaceae</taxon>
        <taxon>Selaginella</taxon>
    </lineage>
</organism>
<keyword evidence="2" id="KW-1185">Reference proteome</keyword>
<dbReference type="FunCoup" id="D8RE19">
    <property type="interactions" value="998"/>
</dbReference>
<dbReference type="EMBL" id="GL377577">
    <property type="protein sequence ID" value="EFJ29359.1"/>
    <property type="molecule type" value="Genomic_DNA"/>
</dbReference>
<evidence type="ECO:0000313" key="1">
    <source>
        <dbReference type="EMBL" id="EFJ29359.1"/>
    </source>
</evidence>
<feature type="non-terminal residue" evidence="1">
    <location>
        <position position="1"/>
    </location>
</feature>
<reference evidence="1 2" key="1">
    <citation type="journal article" date="2011" name="Science">
        <title>The Selaginella genome identifies genetic changes associated with the evolution of vascular plants.</title>
        <authorList>
            <person name="Banks J.A."/>
            <person name="Nishiyama T."/>
            <person name="Hasebe M."/>
            <person name="Bowman J.L."/>
            <person name="Gribskov M."/>
            <person name="dePamphilis C."/>
            <person name="Albert V.A."/>
            <person name="Aono N."/>
            <person name="Aoyama T."/>
            <person name="Ambrose B.A."/>
            <person name="Ashton N.W."/>
            <person name="Axtell M.J."/>
            <person name="Barker E."/>
            <person name="Barker M.S."/>
            <person name="Bennetzen J.L."/>
            <person name="Bonawitz N.D."/>
            <person name="Chapple C."/>
            <person name="Cheng C."/>
            <person name="Correa L.G."/>
            <person name="Dacre M."/>
            <person name="DeBarry J."/>
            <person name="Dreyer I."/>
            <person name="Elias M."/>
            <person name="Engstrom E.M."/>
            <person name="Estelle M."/>
            <person name="Feng L."/>
            <person name="Finet C."/>
            <person name="Floyd S.K."/>
            <person name="Frommer W.B."/>
            <person name="Fujita T."/>
            <person name="Gramzow L."/>
            <person name="Gutensohn M."/>
            <person name="Harholt J."/>
            <person name="Hattori M."/>
            <person name="Heyl A."/>
            <person name="Hirai T."/>
            <person name="Hiwatashi Y."/>
            <person name="Ishikawa M."/>
            <person name="Iwata M."/>
            <person name="Karol K.G."/>
            <person name="Koehler B."/>
            <person name="Kolukisaoglu U."/>
            <person name="Kubo M."/>
            <person name="Kurata T."/>
            <person name="Lalonde S."/>
            <person name="Li K."/>
            <person name="Li Y."/>
            <person name="Litt A."/>
            <person name="Lyons E."/>
            <person name="Manning G."/>
            <person name="Maruyama T."/>
            <person name="Michael T.P."/>
            <person name="Mikami K."/>
            <person name="Miyazaki S."/>
            <person name="Morinaga S."/>
            <person name="Murata T."/>
            <person name="Mueller-Roeber B."/>
            <person name="Nelson D.R."/>
            <person name="Obara M."/>
            <person name="Oguri Y."/>
            <person name="Olmstead R.G."/>
            <person name="Onodera N."/>
            <person name="Petersen B.L."/>
            <person name="Pils B."/>
            <person name="Prigge M."/>
            <person name="Rensing S.A."/>
            <person name="Riano-Pachon D.M."/>
            <person name="Roberts A.W."/>
            <person name="Sato Y."/>
            <person name="Scheller H.V."/>
            <person name="Schulz B."/>
            <person name="Schulz C."/>
            <person name="Shakirov E.V."/>
            <person name="Shibagaki N."/>
            <person name="Shinohara N."/>
            <person name="Shippen D.E."/>
            <person name="Soerensen I."/>
            <person name="Sotooka R."/>
            <person name="Sugimoto N."/>
            <person name="Sugita M."/>
            <person name="Sumikawa N."/>
            <person name="Tanurdzic M."/>
            <person name="Theissen G."/>
            <person name="Ulvskov P."/>
            <person name="Wakazuki S."/>
            <person name="Weng J.K."/>
            <person name="Willats W.W."/>
            <person name="Wipf D."/>
            <person name="Wolf P.G."/>
            <person name="Yang L."/>
            <person name="Zimmer A.D."/>
            <person name="Zhu Q."/>
            <person name="Mitros T."/>
            <person name="Hellsten U."/>
            <person name="Loque D."/>
            <person name="Otillar R."/>
            <person name="Salamov A."/>
            <person name="Schmutz J."/>
            <person name="Shapiro H."/>
            <person name="Lindquist E."/>
            <person name="Lucas S."/>
            <person name="Rokhsar D."/>
            <person name="Grigoriev I.V."/>
        </authorList>
    </citation>
    <scope>NUCLEOTIDE SEQUENCE [LARGE SCALE GENOMIC DNA]</scope>
</reference>
<dbReference type="AlphaFoldDB" id="D8RE19"/>
<gene>
    <name evidence="1" type="ORF">SELMODRAFT_69311</name>
</gene>
<dbReference type="PANTHER" id="PTHR36382:SF2">
    <property type="entry name" value="OS04G0635700 PROTEIN"/>
    <property type="match status" value="1"/>
</dbReference>
<dbReference type="HOGENOM" id="CLU_192802_0_0_1"/>
<dbReference type="KEGG" id="smo:SELMODRAFT_69311"/>
<dbReference type="Gramene" id="EFJ29359">
    <property type="protein sequence ID" value="EFJ29359"/>
    <property type="gene ID" value="SELMODRAFT_69311"/>
</dbReference>
<feature type="non-terminal residue" evidence="1">
    <location>
        <position position="80"/>
    </location>
</feature>
<dbReference type="Proteomes" id="UP000001514">
    <property type="component" value="Unassembled WGS sequence"/>
</dbReference>
<dbReference type="STRING" id="88036.D8RE19"/>
<evidence type="ECO:0000313" key="2">
    <source>
        <dbReference type="Proteomes" id="UP000001514"/>
    </source>
</evidence>
<proteinExistence type="predicted"/>
<accession>D8RE19</accession>
<protein>
    <submittedName>
        <fullName evidence="1">Uncharacterized protein</fullName>
    </submittedName>
</protein>
<dbReference type="PANTHER" id="PTHR36382">
    <property type="entry name" value="OSJNBA0043L09.26 PROTEIN"/>
    <property type="match status" value="1"/>
</dbReference>